<evidence type="ECO:0000256" key="5">
    <source>
        <dbReference type="ARBA" id="ARBA00022989"/>
    </source>
</evidence>
<dbReference type="OrthoDB" id="886570at2"/>
<feature type="transmembrane region" description="Helical" evidence="7">
    <location>
        <begin position="46"/>
        <end position="68"/>
    </location>
</feature>
<keyword evidence="3" id="KW-1003">Cell membrane</keyword>
<dbReference type="Pfam" id="PF07681">
    <property type="entry name" value="DoxX"/>
    <property type="match status" value="1"/>
</dbReference>
<dbReference type="Proteomes" id="UP000234748">
    <property type="component" value="Unassembled WGS sequence"/>
</dbReference>
<evidence type="ECO:0000313" key="8">
    <source>
        <dbReference type="EMBL" id="PLT29911.1"/>
    </source>
</evidence>
<protein>
    <recommendedName>
        <fullName evidence="10">DoxX family protein</fullName>
    </recommendedName>
</protein>
<name>A0A2N5M6C4_9BACI</name>
<gene>
    <name evidence="8" type="ORF">CUU66_10280</name>
</gene>
<comment type="subcellular location">
    <subcellularLocation>
        <location evidence="1">Cell membrane</location>
        <topology evidence="1">Multi-pass membrane protein</topology>
    </subcellularLocation>
</comment>
<evidence type="ECO:0008006" key="10">
    <source>
        <dbReference type="Google" id="ProtNLM"/>
    </source>
</evidence>
<dbReference type="EMBL" id="PGUY01000031">
    <property type="protein sequence ID" value="PLT29911.1"/>
    <property type="molecule type" value="Genomic_DNA"/>
</dbReference>
<dbReference type="InterPro" id="IPR032808">
    <property type="entry name" value="DoxX"/>
</dbReference>
<comment type="caution">
    <text evidence="8">The sequence shown here is derived from an EMBL/GenBank/DDBJ whole genome shotgun (WGS) entry which is preliminary data.</text>
</comment>
<evidence type="ECO:0000256" key="2">
    <source>
        <dbReference type="ARBA" id="ARBA00006679"/>
    </source>
</evidence>
<keyword evidence="6 7" id="KW-0472">Membrane</keyword>
<keyword evidence="5 7" id="KW-1133">Transmembrane helix</keyword>
<sequence>MVNRYEVSALILRLILGISFFIHGLTKLQGGIENTVGWFSSIGLPGFLAFGVAVLEVAGEVALMLGLFSSGFLPCSFC</sequence>
<evidence type="ECO:0000256" key="7">
    <source>
        <dbReference type="SAM" id="Phobius"/>
    </source>
</evidence>
<feature type="transmembrane region" description="Helical" evidence="7">
    <location>
        <begin position="7"/>
        <end position="26"/>
    </location>
</feature>
<keyword evidence="9" id="KW-1185">Reference proteome</keyword>
<dbReference type="GO" id="GO:0005886">
    <property type="term" value="C:plasma membrane"/>
    <property type="evidence" value="ECO:0007669"/>
    <property type="project" value="UniProtKB-SubCell"/>
</dbReference>
<keyword evidence="4 7" id="KW-0812">Transmembrane</keyword>
<evidence type="ECO:0000256" key="4">
    <source>
        <dbReference type="ARBA" id="ARBA00022692"/>
    </source>
</evidence>
<dbReference type="InterPro" id="IPR051907">
    <property type="entry name" value="DoxX-like_oxidoreductase"/>
</dbReference>
<proteinExistence type="inferred from homology"/>
<evidence type="ECO:0000256" key="1">
    <source>
        <dbReference type="ARBA" id="ARBA00004651"/>
    </source>
</evidence>
<dbReference type="RefSeq" id="WP_101641743.1">
    <property type="nucleotide sequence ID" value="NZ_PGUY01000031.1"/>
</dbReference>
<accession>A0A2N5M6C4</accession>
<evidence type="ECO:0000256" key="3">
    <source>
        <dbReference type="ARBA" id="ARBA00022475"/>
    </source>
</evidence>
<comment type="similarity">
    <text evidence="2">Belongs to the DoxX family.</text>
</comment>
<dbReference type="PANTHER" id="PTHR33452:SF1">
    <property type="entry name" value="INNER MEMBRANE PROTEIN YPHA-RELATED"/>
    <property type="match status" value="1"/>
</dbReference>
<organism evidence="8 9">
    <name type="scientific">Peribacillus deserti</name>
    <dbReference type="NCBI Taxonomy" id="673318"/>
    <lineage>
        <taxon>Bacteria</taxon>
        <taxon>Bacillati</taxon>
        <taxon>Bacillota</taxon>
        <taxon>Bacilli</taxon>
        <taxon>Bacillales</taxon>
        <taxon>Bacillaceae</taxon>
        <taxon>Peribacillus</taxon>
    </lineage>
</organism>
<reference evidence="8 9" key="1">
    <citation type="submission" date="2017-11" db="EMBL/GenBank/DDBJ databases">
        <title>Comparitive Functional Genomics of Dry Heat Resistant strains isolated from the Viking Spacecraft.</title>
        <authorList>
            <person name="Seuylemezian A."/>
            <person name="Cooper K."/>
            <person name="Vaishampayan P."/>
        </authorList>
    </citation>
    <scope>NUCLEOTIDE SEQUENCE [LARGE SCALE GENOMIC DNA]</scope>
    <source>
        <strain evidence="8 9">V1-29</strain>
    </source>
</reference>
<dbReference type="AlphaFoldDB" id="A0A2N5M6C4"/>
<dbReference type="PANTHER" id="PTHR33452">
    <property type="entry name" value="OXIDOREDUCTASE CATD-RELATED"/>
    <property type="match status" value="1"/>
</dbReference>
<evidence type="ECO:0000313" key="9">
    <source>
        <dbReference type="Proteomes" id="UP000234748"/>
    </source>
</evidence>
<evidence type="ECO:0000256" key="6">
    <source>
        <dbReference type="ARBA" id="ARBA00023136"/>
    </source>
</evidence>